<comment type="caution">
    <text evidence="1">The sequence shown here is derived from an EMBL/GenBank/DDBJ whole genome shotgun (WGS) entry which is preliminary data.</text>
</comment>
<reference evidence="1" key="1">
    <citation type="submission" date="2014-05" db="EMBL/GenBank/DDBJ databases">
        <title>Key roles for freshwater Actinobacteria revealed by deep metagenomic sequencing.</title>
        <authorList>
            <person name="Ghai R."/>
            <person name="Mizuno C.M."/>
            <person name="Picazo A."/>
            <person name="Camacho A."/>
            <person name="Rodriguez-Valera F."/>
        </authorList>
    </citation>
    <scope>NUCLEOTIDE SEQUENCE</scope>
</reference>
<dbReference type="AlphaFoldDB" id="A0A094Q2Y5"/>
<dbReference type="EMBL" id="JNSK01000025">
    <property type="protein sequence ID" value="KGA18440.1"/>
    <property type="molecule type" value="Genomic_DNA"/>
</dbReference>
<gene>
    <name evidence="1" type="ORF">GM50_8805</name>
</gene>
<name>A0A094Q2Y5_9ZZZZ</name>
<evidence type="ECO:0000313" key="1">
    <source>
        <dbReference type="EMBL" id="KGA18440.1"/>
    </source>
</evidence>
<accession>A0A094Q2Y5</accession>
<organism evidence="1">
    <name type="scientific">freshwater metagenome</name>
    <dbReference type="NCBI Taxonomy" id="449393"/>
    <lineage>
        <taxon>unclassified sequences</taxon>
        <taxon>metagenomes</taxon>
        <taxon>ecological metagenomes</taxon>
    </lineage>
</organism>
<proteinExistence type="predicted"/>
<sequence length="414" mass="44847">MTPTDRSPHRHSSLHRLPRWELSSHLMPAIISGVKPLRFLTDRLTRRQNGHQGFIGFRHANGVGIRSKYYVIPLSRGASGFTRAIAIDASLAMIENQTLASDLTALQEVAQTFLPQLARHRHTAGIFIIAVGDESISAAEIAAEVQAIGTPCEYIVINEFPDLEMATNLALGTAQELKTMALSGIDRIEESDLTIAYQEEPACLTELLALLEKNKFTVRLHHVSPTDKGEMSSLALEGSHAILSFVAEDQYPSGTLVTPVITVASDSDFHRAISTEFDLSYESSVAEILQKVQEVFGMIPTISEGLGIHEPLFKGNVPSLNDLADPNEICLIPANPVLISFLIDLVSNQSGFFLKDWESFVGQDVAAKKILVIGTGGAGDEIFNSLESDSSVKKLSVSEFGSFHGLAAAILAEA</sequence>
<protein>
    <submittedName>
        <fullName evidence="1">Uncharacterized protein</fullName>
    </submittedName>
</protein>